<dbReference type="InterPro" id="IPR002661">
    <property type="entry name" value="Ribosome_recyc_fac"/>
</dbReference>
<evidence type="ECO:0000256" key="3">
    <source>
        <dbReference type="ARBA" id="ARBA00022490"/>
    </source>
</evidence>
<protein>
    <recommendedName>
        <fullName evidence="6">Ribosome-recycling factor</fullName>
        <shortName evidence="6">RRF</shortName>
    </recommendedName>
    <alternativeName>
        <fullName evidence="6">Ribosome-releasing factor</fullName>
    </alternativeName>
</protein>
<dbReference type="GO" id="GO:0002184">
    <property type="term" value="P:cytoplasmic translational termination"/>
    <property type="evidence" value="ECO:0007669"/>
    <property type="project" value="TreeGrafter"/>
</dbReference>
<reference evidence="8 9" key="1">
    <citation type="submission" date="2015-04" db="EMBL/GenBank/DDBJ databases">
        <title>Buchnera aphidicola assembly.</title>
        <authorList>
            <person name="Zhang Y."/>
        </authorList>
    </citation>
    <scope>NUCLEOTIDE SEQUENCE [LARGE SCALE GENOMIC DNA]</scope>
    <source>
        <strain evidence="8 9">SC</strain>
    </source>
</reference>
<dbReference type="Pfam" id="PF01765">
    <property type="entry name" value="RRF"/>
    <property type="match status" value="1"/>
</dbReference>
<evidence type="ECO:0000256" key="5">
    <source>
        <dbReference type="ARBA" id="ARBA00025050"/>
    </source>
</evidence>
<dbReference type="RefSeq" id="WP_075474092.1">
    <property type="nucleotide sequence ID" value="NZ_CP011299.1"/>
</dbReference>
<dbReference type="FunFam" id="3.30.1360.40:FF:000001">
    <property type="entry name" value="Ribosome-recycling factor"/>
    <property type="match status" value="1"/>
</dbReference>
<dbReference type="AlphaFoldDB" id="A0A172WDF2"/>
<sequence>MMDEIKKITQQKMDDCIRTFVSYLNTLRTVRVSPSILDTIYVNYLGKSTQLCKLSSIVVENFNTLKINLFDITIKKNVEKSIINSDLGLTPISTGSSLKIIFPALTEERRKSYIKLAKNTAEKSRVCIRNIRRNANEKLKRFLKNKLINSDIERNLQNEIQNITNQYIENVNKILKNKEEELVNM</sequence>
<dbReference type="PATRIC" id="fig|118110.3.peg.223"/>
<name>A0A172WDF2_BUCSC</name>
<dbReference type="GO" id="GO:0043023">
    <property type="term" value="F:ribosomal large subunit binding"/>
    <property type="evidence" value="ECO:0007669"/>
    <property type="project" value="TreeGrafter"/>
</dbReference>
<keyword evidence="3 6" id="KW-0963">Cytoplasm</keyword>
<dbReference type="PANTHER" id="PTHR20982">
    <property type="entry name" value="RIBOSOME RECYCLING FACTOR"/>
    <property type="match status" value="1"/>
</dbReference>
<feature type="domain" description="Ribosome recycling factor" evidence="7">
    <location>
        <begin position="23"/>
        <end position="182"/>
    </location>
</feature>
<dbReference type="HAMAP" id="MF_00040">
    <property type="entry name" value="RRF"/>
    <property type="match status" value="1"/>
</dbReference>
<evidence type="ECO:0000256" key="6">
    <source>
        <dbReference type="HAMAP-Rule" id="MF_00040"/>
    </source>
</evidence>
<comment type="similarity">
    <text evidence="2 6">Belongs to the RRF family.</text>
</comment>
<evidence type="ECO:0000256" key="4">
    <source>
        <dbReference type="ARBA" id="ARBA00022917"/>
    </source>
</evidence>
<organism evidence="8 9">
    <name type="scientific">Buchnera aphidicola subsp. Schlechtendalia chinensis</name>
    <dbReference type="NCBI Taxonomy" id="118110"/>
    <lineage>
        <taxon>Bacteria</taxon>
        <taxon>Pseudomonadati</taxon>
        <taxon>Pseudomonadota</taxon>
        <taxon>Gammaproteobacteria</taxon>
        <taxon>Enterobacterales</taxon>
        <taxon>Erwiniaceae</taxon>
        <taxon>Buchnera</taxon>
    </lineage>
</organism>
<evidence type="ECO:0000256" key="2">
    <source>
        <dbReference type="ARBA" id="ARBA00005912"/>
    </source>
</evidence>
<dbReference type="NCBIfam" id="TIGR00496">
    <property type="entry name" value="frr"/>
    <property type="match status" value="1"/>
</dbReference>
<evidence type="ECO:0000313" key="8">
    <source>
        <dbReference type="EMBL" id="ANF17010.1"/>
    </source>
</evidence>
<keyword evidence="4 6" id="KW-0648">Protein biosynthesis</keyword>
<dbReference type="GO" id="GO:0005829">
    <property type="term" value="C:cytosol"/>
    <property type="evidence" value="ECO:0007669"/>
    <property type="project" value="GOC"/>
</dbReference>
<gene>
    <name evidence="6" type="primary">frr</name>
    <name evidence="8" type="ORF">XW81_01095</name>
</gene>
<evidence type="ECO:0000256" key="1">
    <source>
        <dbReference type="ARBA" id="ARBA00004496"/>
    </source>
</evidence>
<dbReference type="Gene3D" id="1.10.132.20">
    <property type="entry name" value="Ribosome-recycling factor"/>
    <property type="match status" value="1"/>
</dbReference>
<accession>A0A172WDF2</accession>
<dbReference type="PANTHER" id="PTHR20982:SF3">
    <property type="entry name" value="MITOCHONDRIAL RIBOSOME RECYCLING FACTOR PSEUDO 1"/>
    <property type="match status" value="1"/>
</dbReference>
<keyword evidence="9" id="KW-1185">Reference proteome</keyword>
<dbReference type="Gene3D" id="3.30.1360.40">
    <property type="match status" value="1"/>
</dbReference>
<dbReference type="STRING" id="118110.XW81_01095"/>
<evidence type="ECO:0000313" key="9">
    <source>
        <dbReference type="Proteomes" id="UP000077654"/>
    </source>
</evidence>
<dbReference type="FunFam" id="1.10.132.20:FF:000001">
    <property type="entry name" value="Ribosome-recycling factor"/>
    <property type="match status" value="1"/>
</dbReference>
<comment type="subcellular location">
    <subcellularLocation>
        <location evidence="1 6">Cytoplasm</location>
    </subcellularLocation>
</comment>
<proteinExistence type="inferred from homology"/>
<dbReference type="SUPFAM" id="SSF55194">
    <property type="entry name" value="Ribosome recycling factor, RRF"/>
    <property type="match status" value="1"/>
</dbReference>
<comment type="function">
    <text evidence="5 6">Responsible for the release of ribosomes from messenger RNA at the termination of protein biosynthesis. May increase the efficiency of translation by recycling ribosomes from one round of translation to another.</text>
</comment>
<dbReference type="InterPro" id="IPR023584">
    <property type="entry name" value="Ribosome_recyc_fac_dom"/>
</dbReference>
<dbReference type="InterPro" id="IPR036191">
    <property type="entry name" value="RRF_sf"/>
</dbReference>
<evidence type="ECO:0000259" key="7">
    <source>
        <dbReference type="Pfam" id="PF01765"/>
    </source>
</evidence>
<dbReference type="Proteomes" id="UP000077654">
    <property type="component" value="Chromosome"/>
</dbReference>
<dbReference type="EMBL" id="CP011299">
    <property type="protein sequence ID" value="ANF17010.1"/>
    <property type="molecule type" value="Genomic_DNA"/>
</dbReference>